<dbReference type="AlphaFoldDB" id="A0A182N4R8"/>
<dbReference type="EnsemblMetazoa" id="ADIR002633-RA">
    <property type="protein sequence ID" value="ADIR002633-PA"/>
    <property type="gene ID" value="ADIR002633"/>
</dbReference>
<dbReference type="GO" id="GO:1990547">
    <property type="term" value="P:mitochondrial phosphate ion transmembrane transport"/>
    <property type="evidence" value="ECO:0007669"/>
    <property type="project" value="InterPro"/>
</dbReference>
<dbReference type="PANTHER" id="PTHR45671:SF10">
    <property type="entry name" value="SOLUTE CARRIER FAMILY 25 MEMBER 3"/>
    <property type="match status" value="1"/>
</dbReference>
<evidence type="ECO:0000256" key="8">
    <source>
        <dbReference type="ARBA" id="ARBA00022989"/>
    </source>
</evidence>
<feature type="repeat" description="Solcar" evidence="13">
    <location>
        <begin position="54"/>
        <end position="138"/>
    </location>
</feature>
<comment type="function">
    <text evidence="12">Transport of phosphate groups from the cytosol to the mitochondrial matrix.</text>
</comment>
<comment type="similarity">
    <text evidence="2">Belongs to the mitochondrial carrier (TC 2.A.29) family.</text>
</comment>
<dbReference type="Pfam" id="PF00153">
    <property type="entry name" value="Mito_carr"/>
    <property type="match status" value="6"/>
</dbReference>
<dbReference type="PROSITE" id="PS50920">
    <property type="entry name" value="SOLCAR"/>
    <property type="match status" value="6"/>
</dbReference>
<evidence type="ECO:0000256" key="4">
    <source>
        <dbReference type="ARBA" id="ARBA00022692"/>
    </source>
</evidence>
<keyword evidence="7" id="KW-0809">Transit peptide</keyword>
<evidence type="ECO:0000256" key="6">
    <source>
        <dbReference type="ARBA" id="ARBA00022792"/>
    </source>
</evidence>
<feature type="repeat" description="Solcar" evidence="13">
    <location>
        <begin position="151"/>
        <end position="235"/>
    </location>
</feature>
<evidence type="ECO:0000256" key="5">
    <source>
        <dbReference type="ARBA" id="ARBA00022737"/>
    </source>
</evidence>
<keyword evidence="9" id="KW-0496">Mitochondrion</keyword>
<sequence length="723" mass="79625">MFAGLLDAARNSPFRTPFSRVHCDDGTSSTEKAVVPGRSVQAAASREVEFGSNEFYGLCAIGGILSCGITHTAVVPLDLVKCRLQVDQAKYKNLFHGFKVSIAEEGARGLAKGWAPTFFGYSAQGAFKFGLYEVFKIQYAGMIGEENAYLYRTWVYLAASASAEFFADIALAPLEAAKVKIQTMPGFANTMREAMPKMMGEEGVMAFYKGLVPLWCRQIPYTMMKFACFEKTVELLYKHVVPKPRDQCSKGEQLVVTFAAGYIAGVFCAVVSHPADVVVSKLNQAKGSSAFDVAKQLGFMGMWNGLTPRIIMIGTLTALQWFIYDGVKVALSIPRPPPPEMPESLKKKLNNFPSVWMEKRKTAKEGDPREIRARTFPRRCEVIGDHKIRQLPIRAQCDAGTVAGPVRGRSIAAAASDEVEFGSTKFFVLCGLGGIISCGSTHTFVVPLDLVKCRLQVDQAKYKNVFHGFKLTLAEDGSRGLVKGWAPTFFGYSAQGAFKFGLYEVFKVQYANMLGEENAYLYRTWLYLAASASAEFFADMALSPFEAAKVKIQTMPGFASTMREAMPKMMGEEGIMAFYKGLVPLWCRQIPYTMMKFACFEKTVELLYAYVVPKPRDQCSKGEQLIVTFAAGYIAGVFCAIVSHPADVVVSKLNQAKGSSAFDVAKQLGFMGMWNGLMPRIIMIGTLTALQWFIYDGVKVALSIPRPPPPEMPESLKKKLGVQ</sequence>
<dbReference type="Gene3D" id="1.50.40.10">
    <property type="entry name" value="Mitochondrial carrier domain"/>
    <property type="match status" value="2"/>
</dbReference>
<evidence type="ECO:0000256" key="9">
    <source>
        <dbReference type="ARBA" id="ARBA00023128"/>
    </source>
</evidence>
<feature type="repeat" description="Solcar" evidence="13">
    <location>
        <begin position="522"/>
        <end position="606"/>
    </location>
</feature>
<dbReference type="PANTHER" id="PTHR45671">
    <property type="entry name" value="SOLUTE CARRIER FAMILY 25 (MITOCHONDRIAL CARRIER PHOSPHATE CARRIER), MEMBER 3, LIKE-RELATED-RELATED"/>
    <property type="match status" value="1"/>
</dbReference>
<dbReference type="GO" id="GO:0005743">
    <property type="term" value="C:mitochondrial inner membrane"/>
    <property type="evidence" value="ECO:0007669"/>
    <property type="project" value="UniProtKB-SubCell"/>
</dbReference>
<keyword evidence="6" id="KW-0999">Mitochondrion inner membrane</keyword>
<dbReference type="GO" id="GO:0005315">
    <property type="term" value="F:phosphate transmembrane transporter activity"/>
    <property type="evidence" value="ECO:0007669"/>
    <property type="project" value="InterPro"/>
</dbReference>
<dbReference type="STRING" id="7168.A0A182N4R8"/>
<evidence type="ECO:0000256" key="11">
    <source>
        <dbReference type="ARBA" id="ARBA00024240"/>
    </source>
</evidence>
<dbReference type="InterPro" id="IPR023395">
    <property type="entry name" value="MCP_dom_sf"/>
</dbReference>
<keyword evidence="15" id="KW-1185">Reference proteome</keyword>
<reference evidence="14" key="2">
    <citation type="submission" date="2020-05" db="UniProtKB">
        <authorList>
            <consortium name="EnsemblMetazoa"/>
        </authorList>
    </citation>
    <scope>IDENTIFICATION</scope>
    <source>
        <strain evidence="14">WRAIR2</strain>
    </source>
</reference>
<feature type="repeat" description="Solcar" evidence="13">
    <location>
        <begin position="252"/>
        <end position="330"/>
    </location>
</feature>
<protein>
    <recommendedName>
        <fullName evidence="11">Phosphate carrier protein, mitochondrial</fullName>
    </recommendedName>
</protein>
<evidence type="ECO:0000313" key="15">
    <source>
        <dbReference type="Proteomes" id="UP000075884"/>
    </source>
</evidence>
<dbReference type="InterPro" id="IPR044677">
    <property type="entry name" value="SLC25A3/Pic2/Mir1-like"/>
</dbReference>
<evidence type="ECO:0000256" key="1">
    <source>
        <dbReference type="ARBA" id="ARBA00004448"/>
    </source>
</evidence>
<keyword evidence="4 13" id="KW-0812">Transmembrane</keyword>
<feature type="repeat" description="Solcar" evidence="13">
    <location>
        <begin position="623"/>
        <end position="701"/>
    </location>
</feature>
<accession>A0A182N4R8</accession>
<evidence type="ECO:0000256" key="13">
    <source>
        <dbReference type="PROSITE-ProRule" id="PRU00282"/>
    </source>
</evidence>
<dbReference type="Proteomes" id="UP000075884">
    <property type="component" value="Unassembled WGS sequence"/>
</dbReference>
<reference evidence="15" key="1">
    <citation type="submission" date="2013-03" db="EMBL/GenBank/DDBJ databases">
        <title>The Genome Sequence of Anopheles dirus WRAIR2.</title>
        <authorList>
            <consortium name="The Broad Institute Genomics Platform"/>
            <person name="Neafsey D.E."/>
            <person name="Walton C."/>
            <person name="Walker B."/>
            <person name="Young S.K."/>
            <person name="Zeng Q."/>
            <person name="Gargeya S."/>
            <person name="Fitzgerald M."/>
            <person name="Haas B."/>
            <person name="Abouelleil A."/>
            <person name="Allen A.W."/>
            <person name="Alvarado L."/>
            <person name="Arachchi H.M."/>
            <person name="Berlin A.M."/>
            <person name="Chapman S.B."/>
            <person name="Gainer-Dewar J."/>
            <person name="Goldberg J."/>
            <person name="Griggs A."/>
            <person name="Gujja S."/>
            <person name="Hansen M."/>
            <person name="Howarth C."/>
            <person name="Imamovic A."/>
            <person name="Ireland A."/>
            <person name="Larimer J."/>
            <person name="McCowan C."/>
            <person name="Murphy C."/>
            <person name="Pearson M."/>
            <person name="Poon T.W."/>
            <person name="Priest M."/>
            <person name="Roberts A."/>
            <person name="Saif S."/>
            <person name="Shea T."/>
            <person name="Sisk P."/>
            <person name="Sykes S."/>
            <person name="Wortman J."/>
            <person name="Nusbaum C."/>
            <person name="Birren B."/>
        </authorList>
    </citation>
    <scope>NUCLEOTIDE SEQUENCE [LARGE SCALE GENOMIC DNA]</scope>
    <source>
        <strain evidence="15">WRAIR2</strain>
    </source>
</reference>
<evidence type="ECO:0000256" key="3">
    <source>
        <dbReference type="ARBA" id="ARBA00022448"/>
    </source>
</evidence>
<name>A0A182N4R8_9DIPT</name>
<feature type="repeat" description="Solcar" evidence="13">
    <location>
        <begin position="425"/>
        <end position="509"/>
    </location>
</feature>
<evidence type="ECO:0000256" key="10">
    <source>
        <dbReference type="ARBA" id="ARBA00023136"/>
    </source>
</evidence>
<organism evidence="14 15">
    <name type="scientific">Anopheles dirus</name>
    <dbReference type="NCBI Taxonomy" id="7168"/>
    <lineage>
        <taxon>Eukaryota</taxon>
        <taxon>Metazoa</taxon>
        <taxon>Ecdysozoa</taxon>
        <taxon>Arthropoda</taxon>
        <taxon>Hexapoda</taxon>
        <taxon>Insecta</taxon>
        <taxon>Pterygota</taxon>
        <taxon>Neoptera</taxon>
        <taxon>Endopterygota</taxon>
        <taxon>Diptera</taxon>
        <taxon>Nematocera</taxon>
        <taxon>Culicoidea</taxon>
        <taxon>Culicidae</taxon>
        <taxon>Anophelinae</taxon>
        <taxon>Anopheles</taxon>
    </lineage>
</organism>
<evidence type="ECO:0000313" key="14">
    <source>
        <dbReference type="EnsemblMetazoa" id="ADIR002633-PA"/>
    </source>
</evidence>
<keyword evidence="10 13" id="KW-0472">Membrane</keyword>
<evidence type="ECO:0000256" key="7">
    <source>
        <dbReference type="ARBA" id="ARBA00022946"/>
    </source>
</evidence>
<keyword evidence="8" id="KW-1133">Transmembrane helix</keyword>
<dbReference type="FunFam" id="1.50.40.10:FF:000005">
    <property type="entry name" value="Mitochondrial phosphate carrier protein 2"/>
    <property type="match status" value="2"/>
</dbReference>
<proteinExistence type="inferred from homology"/>
<dbReference type="InterPro" id="IPR018108">
    <property type="entry name" value="MCP_transmembrane"/>
</dbReference>
<evidence type="ECO:0000256" key="12">
    <source>
        <dbReference type="ARBA" id="ARBA00054508"/>
    </source>
</evidence>
<comment type="subcellular location">
    <subcellularLocation>
        <location evidence="1">Mitochondrion inner membrane</location>
        <topology evidence="1">Multi-pass membrane protein</topology>
    </subcellularLocation>
</comment>
<keyword evidence="3" id="KW-0813">Transport</keyword>
<dbReference type="VEuPathDB" id="VectorBase:ADIR002633"/>
<evidence type="ECO:0000256" key="2">
    <source>
        <dbReference type="ARBA" id="ARBA00006375"/>
    </source>
</evidence>
<dbReference type="SUPFAM" id="SSF103506">
    <property type="entry name" value="Mitochondrial carrier"/>
    <property type="match status" value="2"/>
</dbReference>
<keyword evidence="5" id="KW-0677">Repeat</keyword>